<feature type="transmembrane region" description="Helical" evidence="6">
    <location>
        <begin position="48"/>
        <end position="69"/>
    </location>
</feature>
<organism evidence="7 8">
    <name type="scientific">Tetradesmus obliquus</name>
    <name type="common">Green alga</name>
    <name type="synonym">Acutodesmus obliquus</name>
    <dbReference type="NCBI Taxonomy" id="3088"/>
    <lineage>
        <taxon>Eukaryota</taxon>
        <taxon>Viridiplantae</taxon>
        <taxon>Chlorophyta</taxon>
        <taxon>core chlorophytes</taxon>
        <taxon>Chlorophyceae</taxon>
        <taxon>CS clade</taxon>
        <taxon>Sphaeropleales</taxon>
        <taxon>Scenedesmaceae</taxon>
        <taxon>Tetradesmus</taxon>
    </lineage>
</organism>
<dbReference type="InterPro" id="IPR004776">
    <property type="entry name" value="Mem_transp_PIN-like"/>
</dbReference>
<protein>
    <recommendedName>
        <fullName evidence="9">Auxin efflux carrier</fullName>
    </recommendedName>
</protein>
<evidence type="ECO:0000256" key="5">
    <source>
        <dbReference type="SAM" id="MobiDB-lite"/>
    </source>
</evidence>
<dbReference type="GO" id="GO:0016020">
    <property type="term" value="C:membrane"/>
    <property type="evidence" value="ECO:0007669"/>
    <property type="project" value="UniProtKB-SubCell"/>
</dbReference>
<dbReference type="InterPro" id="IPR039305">
    <property type="entry name" value="PILS2/6"/>
</dbReference>
<accession>A0A383VRR9</accession>
<feature type="transmembrane region" description="Helical" evidence="6">
    <location>
        <begin position="404"/>
        <end position="423"/>
    </location>
</feature>
<feature type="transmembrane region" description="Helical" evidence="6">
    <location>
        <begin position="81"/>
        <end position="105"/>
    </location>
</feature>
<evidence type="ECO:0000313" key="7">
    <source>
        <dbReference type="EMBL" id="SZX68217.1"/>
    </source>
</evidence>
<feature type="transmembrane region" description="Helical" evidence="6">
    <location>
        <begin position="435"/>
        <end position="457"/>
    </location>
</feature>
<dbReference type="Proteomes" id="UP000256970">
    <property type="component" value="Unassembled WGS sequence"/>
</dbReference>
<gene>
    <name evidence="7" type="ORF">BQ4739_LOCUS8587</name>
</gene>
<evidence type="ECO:0000256" key="2">
    <source>
        <dbReference type="ARBA" id="ARBA00022692"/>
    </source>
</evidence>
<keyword evidence="4 6" id="KW-0472">Membrane</keyword>
<dbReference type="PANTHER" id="PTHR31419">
    <property type="entry name" value="PROTEIN PIN-LIKES 2"/>
    <property type="match status" value="1"/>
</dbReference>
<evidence type="ECO:0000313" key="8">
    <source>
        <dbReference type="Proteomes" id="UP000256970"/>
    </source>
</evidence>
<evidence type="ECO:0000256" key="4">
    <source>
        <dbReference type="ARBA" id="ARBA00023136"/>
    </source>
</evidence>
<feature type="region of interest" description="Disordered" evidence="5">
    <location>
        <begin position="296"/>
        <end position="324"/>
    </location>
</feature>
<reference evidence="7 8" key="1">
    <citation type="submission" date="2016-10" db="EMBL/GenBank/DDBJ databases">
        <authorList>
            <person name="Cai Z."/>
        </authorList>
    </citation>
    <scope>NUCLEOTIDE SEQUENCE [LARGE SCALE GENOMIC DNA]</scope>
</reference>
<dbReference type="STRING" id="3088.A0A383VRR9"/>
<evidence type="ECO:0000256" key="3">
    <source>
        <dbReference type="ARBA" id="ARBA00022989"/>
    </source>
</evidence>
<dbReference type="Pfam" id="PF03547">
    <property type="entry name" value="Mem_trans"/>
    <property type="match status" value="1"/>
</dbReference>
<keyword evidence="2 6" id="KW-0812">Transmembrane</keyword>
<comment type="subcellular location">
    <subcellularLocation>
        <location evidence="1">Membrane</location>
        <topology evidence="1">Multi-pass membrane protein</topology>
    </subcellularLocation>
</comment>
<feature type="transmembrane region" description="Helical" evidence="6">
    <location>
        <begin position="502"/>
        <end position="525"/>
    </location>
</feature>
<dbReference type="AlphaFoldDB" id="A0A383VRR9"/>
<keyword evidence="3 6" id="KW-1133">Transmembrane helix</keyword>
<feature type="compositionally biased region" description="Low complexity" evidence="5">
    <location>
        <begin position="310"/>
        <end position="324"/>
    </location>
</feature>
<evidence type="ECO:0000256" key="1">
    <source>
        <dbReference type="ARBA" id="ARBA00004141"/>
    </source>
</evidence>
<dbReference type="EMBL" id="FNXT01000845">
    <property type="protein sequence ID" value="SZX68217.1"/>
    <property type="molecule type" value="Genomic_DNA"/>
</dbReference>
<dbReference type="PANTHER" id="PTHR31419:SF1">
    <property type="entry name" value="PROTEIN PIN-LIKES 6"/>
    <property type="match status" value="1"/>
</dbReference>
<dbReference type="GO" id="GO:0080162">
    <property type="term" value="P:endoplasmic reticulum to cytosol auxin transport"/>
    <property type="evidence" value="ECO:0007669"/>
    <property type="project" value="InterPro"/>
</dbReference>
<evidence type="ECO:0008006" key="9">
    <source>
        <dbReference type="Google" id="ProtNLM"/>
    </source>
</evidence>
<feature type="transmembrane region" description="Helical" evidence="6">
    <location>
        <begin position="125"/>
        <end position="145"/>
    </location>
</feature>
<name>A0A383VRR9_TETOB</name>
<evidence type="ECO:0000256" key="6">
    <source>
        <dbReference type="SAM" id="Phobius"/>
    </source>
</evidence>
<proteinExistence type="predicted"/>
<keyword evidence="8" id="KW-1185">Reference proteome</keyword>
<feature type="transmembrane region" description="Helical" evidence="6">
    <location>
        <begin position="469"/>
        <end position="490"/>
    </location>
</feature>
<sequence length="534" mass="55263">MPLLSLLLHQGLIDVQARRSLSRLAIGVFTPALMVSKLGLHIDAGQALALWPIGANVILAHLTGLFLGWVHTRLLPTPERLVNIIRVSTAISNTGNLPLVMVMSFVKNPNLPFNTAAEAELAVSYVMLGWFYATMVQMPLGHWLLHKDSQPTAAPLAASSSSSSEAATMTVTIAAVAAEINMACPQPTTAAAAAAAAPLALATAAHTAASVSTVPLLSSGRPPFAAAATAESHLPVAREAASSLSSVGITAVLPPSQATGTPQSLQQQRQQLEQLWQSLQHHPSPQHEQQLHALNPLLPSNTNSVGGSGQSAAVAAGENSGSNSSGDSAISLCRRLVGAGVLSAQQLAQLQQWLVEYAPLLKGVVSAPHMAGFAAIAIGSCPPLRDALFLPGGKLSIAGDVLDMMGQPLIPLLLLVLGANLAAGPGPEHLPLHSVLAVVATRLVLLPLLGCGVVLGAQGSGLIDVQDPLALVVMMVAWSTPTAILVHSLASVHRHGEDEVSALLFWEYLSCIVSLPLCSATYLYLIGSCMSYAA</sequence>